<dbReference type="InterPro" id="IPR014729">
    <property type="entry name" value="Rossmann-like_a/b/a_fold"/>
</dbReference>
<sequence length="612" mass="71363">MCGIFGQISKYKINQEKFEKLVKHSEQRGVDSSGLIHFDGGIYKINRADYNIEKLLKKIKPYNSNIVLGHSRLITNGLGDNQPVIRDDICAIHNGIIVNEKEIWEKLTVQRKYQIDSEVIVAIAEEYLKNNSDENKLVNQILSKCRGVVACALLLPKRGKLLLFSNNGSLYVGYLKDDIYFASERYALDQINCESIKQIRDEALILDIPFSEQNLLVIDDNSRTENLIPEFKFNQNEEKLLEFKTLKELNLKRCTKCILPETMPFIKFDDKGVCNYCNNYKKRNKPKPKEELFKLVEPYRRPGKELDCIVPFSGGRDSCYGLHLIVNELGMKPVTYTYDWGMVTDLGRRNISQMCGDMGVENIIVAADISQKRKNIKMNLQAWLKSPHLGMMAMLTAGDKHFFRYVEEIKKQTGINLNLWGVNPLEQTHFKTGFLGIKPDFEEDKVYTNGVMKQLRYHSKRFKAMLESPGYFNSSLWDTLSGEYYRSFMQKEDYYHIFDYWTWEEDILNDTLINQYNWETAIDTSTTWRIGDGTAGFYNYVYYTVAGFTEHDTFRSNQIREGQLSREKALQLIEDENQPRYQNIRWYLDTLGLDFNEVIKVVNSIPKLYKEF</sequence>
<reference evidence="6 7" key="1">
    <citation type="submission" date="2018-07" db="EMBL/GenBank/DDBJ databases">
        <title>Identification of phenol metabolism pathways in Arcobacter.</title>
        <authorList>
            <person name="Miller W.G."/>
            <person name="Yee E."/>
            <person name="Bono J.L."/>
        </authorList>
    </citation>
    <scope>NUCLEOTIDE SEQUENCE [LARGE SCALE GENOMIC DNA]</scope>
    <source>
        <strain evidence="6 7">W63</strain>
    </source>
</reference>
<dbReference type="CDD" id="cd00352">
    <property type="entry name" value="Gn_AT_II"/>
    <property type="match status" value="1"/>
</dbReference>
<organism evidence="6 7">
    <name type="scientific">Arcobacter aquimarinus</name>
    <dbReference type="NCBI Taxonomy" id="1315211"/>
    <lineage>
        <taxon>Bacteria</taxon>
        <taxon>Pseudomonadati</taxon>
        <taxon>Campylobacterota</taxon>
        <taxon>Epsilonproteobacteria</taxon>
        <taxon>Campylobacterales</taxon>
        <taxon>Arcobacteraceae</taxon>
        <taxon>Arcobacter</taxon>
    </lineage>
</organism>
<dbReference type="SUPFAM" id="SSF52402">
    <property type="entry name" value="Adenine nucleotide alpha hydrolases-like"/>
    <property type="match status" value="1"/>
</dbReference>
<evidence type="ECO:0000256" key="4">
    <source>
        <dbReference type="ARBA" id="ARBA00022962"/>
    </source>
</evidence>
<dbReference type="GO" id="GO:0004360">
    <property type="term" value="F:glutamine-fructose-6-phosphate transaminase (isomerizing) activity"/>
    <property type="evidence" value="ECO:0007669"/>
    <property type="project" value="UniProtKB-EC"/>
</dbReference>
<dbReference type="InterPro" id="IPR017932">
    <property type="entry name" value="GATase_2_dom"/>
</dbReference>
<evidence type="ECO:0000256" key="3">
    <source>
        <dbReference type="ARBA" id="ARBA00022679"/>
    </source>
</evidence>
<dbReference type="EC" id="2.6.1.16" evidence="2"/>
<evidence type="ECO:0000313" key="6">
    <source>
        <dbReference type="EMBL" id="QKE26742.1"/>
    </source>
</evidence>
<dbReference type="Gene3D" id="3.40.50.620">
    <property type="entry name" value="HUPs"/>
    <property type="match status" value="1"/>
</dbReference>
<proteinExistence type="predicted"/>
<keyword evidence="7" id="KW-1185">Reference proteome</keyword>
<protein>
    <recommendedName>
        <fullName evidence="2">glutamine--fructose-6-phosphate transaminase (isomerizing)</fullName>
        <ecNumber evidence="2">2.6.1.16</ecNumber>
    </recommendedName>
</protein>
<dbReference type="EMBL" id="CP030944">
    <property type="protein sequence ID" value="QKE26742.1"/>
    <property type="molecule type" value="Genomic_DNA"/>
</dbReference>
<name>A0AAE7B6Z6_9BACT</name>
<evidence type="ECO:0000256" key="1">
    <source>
        <dbReference type="ARBA" id="ARBA00001031"/>
    </source>
</evidence>
<dbReference type="RefSeq" id="WP_129095729.1">
    <property type="nucleotide sequence ID" value="NZ_CBCSAE010000012.1"/>
</dbReference>
<dbReference type="KEGG" id="aaqi:AAQM_2021"/>
<evidence type="ECO:0000256" key="2">
    <source>
        <dbReference type="ARBA" id="ARBA00012916"/>
    </source>
</evidence>
<dbReference type="SUPFAM" id="SSF56235">
    <property type="entry name" value="N-terminal nucleophile aminohydrolases (Ntn hydrolases)"/>
    <property type="match status" value="1"/>
</dbReference>
<dbReference type="Pfam" id="PF13537">
    <property type="entry name" value="GATase_7"/>
    <property type="match status" value="1"/>
</dbReference>
<dbReference type="InterPro" id="IPR029055">
    <property type="entry name" value="Ntn_hydrolases_N"/>
</dbReference>
<comment type="catalytic activity">
    <reaction evidence="1">
        <text>D-fructose 6-phosphate + L-glutamine = D-glucosamine 6-phosphate + L-glutamate</text>
        <dbReference type="Rhea" id="RHEA:13237"/>
        <dbReference type="ChEBI" id="CHEBI:29985"/>
        <dbReference type="ChEBI" id="CHEBI:58359"/>
        <dbReference type="ChEBI" id="CHEBI:58725"/>
        <dbReference type="ChEBI" id="CHEBI:61527"/>
        <dbReference type="EC" id="2.6.1.16"/>
    </reaction>
</comment>
<feature type="domain" description="Glutamine amidotransferase type-2" evidence="5">
    <location>
        <begin position="2"/>
        <end position="221"/>
    </location>
</feature>
<dbReference type="AlphaFoldDB" id="A0AAE7B6Z6"/>
<evidence type="ECO:0000259" key="5">
    <source>
        <dbReference type="PROSITE" id="PS51278"/>
    </source>
</evidence>
<evidence type="ECO:0000313" key="7">
    <source>
        <dbReference type="Proteomes" id="UP000502065"/>
    </source>
</evidence>
<dbReference type="PANTHER" id="PTHR10937">
    <property type="entry name" value="GLUCOSAMINE--FRUCTOSE-6-PHOSPHATE AMINOTRANSFERASE, ISOMERIZING"/>
    <property type="match status" value="1"/>
</dbReference>
<accession>A0AAE7B6Z6</accession>
<dbReference type="Proteomes" id="UP000502065">
    <property type="component" value="Chromosome"/>
</dbReference>
<dbReference type="Gene3D" id="3.60.20.10">
    <property type="entry name" value="Glutamine Phosphoribosylpyrophosphate, subunit 1, domain 1"/>
    <property type="match status" value="1"/>
</dbReference>
<dbReference type="PROSITE" id="PS51278">
    <property type="entry name" value="GATASE_TYPE_2"/>
    <property type="match status" value="1"/>
</dbReference>
<keyword evidence="3" id="KW-0808">Transferase</keyword>
<keyword evidence="4" id="KW-0315">Glutamine amidotransferase</keyword>
<gene>
    <name evidence="6" type="ORF">AAQM_2021</name>
</gene>